<dbReference type="STRING" id="56216.A0A1A6GXS0"/>
<name>A0A1A6GXS0_NEOLE</name>
<dbReference type="EMBL" id="LZPO01066409">
    <property type="protein sequence ID" value="OBS70147.1"/>
    <property type="molecule type" value="Genomic_DNA"/>
</dbReference>
<dbReference type="Proteomes" id="UP000092124">
    <property type="component" value="Unassembled WGS sequence"/>
</dbReference>
<accession>A0A1A6GXS0</accession>
<dbReference type="AlphaFoldDB" id="A0A1A6GXS0"/>
<sequence>MAAVLLQAENIMLLELDMPSRTTRDYEGPAISPKVQAALDAALQDEDEIQVDASSFESTTNRKPKASLFLTPGSLLVKQYGIEVSLGPYVWSLGIK</sequence>
<evidence type="ECO:0000313" key="1">
    <source>
        <dbReference type="EMBL" id="OBS70147.1"/>
    </source>
</evidence>
<comment type="caution">
    <text evidence="1">The sequence shown here is derived from an EMBL/GenBank/DDBJ whole genome shotgun (WGS) entry which is preliminary data.</text>
</comment>
<evidence type="ECO:0000313" key="2">
    <source>
        <dbReference type="Proteomes" id="UP000092124"/>
    </source>
</evidence>
<reference evidence="1 2" key="1">
    <citation type="submission" date="2016-06" db="EMBL/GenBank/DDBJ databases">
        <title>The Draft Genome Sequence and Annotation of the Desert Woodrat Neotoma lepida.</title>
        <authorList>
            <person name="Campbell M."/>
            <person name="Oakeson K.F."/>
            <person name="Yandell M."/>
            <person name="Halpert J.R."/>
            <person name="Dearing D."/>
        </authorList>
    </citation>
    <scope>NUCLEOTIDE SEQUENCE [LARGE SCALE GENOMIC DNA]</scope>
    <source>
        <strain evidence="1">417</strain>
        <tissue evidence="1">Liver</tissue>
    </source>
</reference>
<organism evidence="1 2">
    <name type="scientific">Neotoma lepida</name>
    <name type="common">Desert woodrat</name>
    <dbReference type="NCBI Taxonomy" id="56216"/>
    <lineage>
        <taxon>Eukaryota</taxon>
        <taxon>Metazoa</taxon>
        <taxon>Chordata</taxon>
        <taxon>Craniata</taxon>
        <taxon>Vertebrata</taxon>
        <taxon>Euteleostomi</taxon>
        <taxon>Mammalia</taxon>
        <taxon>Eutheria</taxon>
        <taxon>Euarchontoglires</taxon>
        <taxon>Glires</taxon>
        <taxon>Rodentia</taxon>
        <taxon>Myomorpha</taxon>
        <taxon>Muroidea</taxon>
        <taxon>Cricetidae</taxon>
        <taxon>Neotominae</taxon>
        <taxon>Neotoma</taxon>
    </lineage>
</organism>
<gene>
    <name evidence="1" type="ORF">A6R68_01313</name>
</gene>
<keyword evidence="2" id="KW-1185">Reference proteome</keyword>
<proteinExistence type="predicted"/>
<dbReference type="OrthoDB" id="3176171at2759"/>
<protein>
    <submittedName>
        <fullName evidence="1">Uncharacterized protein</fullName>
    </submittedName>
</protein>